<organism evidence="2">
    <name type="scientific">marine sediment metagenome</name>
    <dbReference type="NCBI Taxonomy" id="412755"/>
    <lineage>
        <taxon>unclassified sequences</taxon>
        <taxon>metagenomes</taxon>
        <taxon>ecological metagenomes</taxon>
    </lineage>
</organism>
<gene>
    <name evidence="2" type="ORF">LCGC14_0157750</name>
</gene>
<evidence type="ECO:0000259" key="1">
    <source>
        <dbReference type="Pfam" id="PF06094"/>
    </source>
</evidence>
<dbReference type="AlphaFoldDB" id="A0A0F9XEE0"/>
<evidence type="ECO:0000313" key="2">
    <source>
        <dbReference type="EMBL" id="KKN97356.1"/>
    </source>
</evidence>
<dbReference type="Pfam" id="PF06094">
    <property type="entry name" value="GGACT"/>
    <property type="match status" value="1"/>
</dbReference>
<dbReference type="InterPro" id="IPR013024">
    <property type="entry name" value="GGCT-like"/>
</dbReference>
<dbReference type="SUPFAM" id="SSF110857">
    <property type="entry name" value="Gamma-glutamyl cyclotransferase-like"/>
    <property type="match status" value="1"/>
</dbReference>
<dbReference type="InterPro" id="IPR036568">
    <property type="entry name" value="GGCT-like_sf"/>
</dbReference>
<reference evidence="2" key="1">
    <citation type="journal article" date="2015" name="Nature">
        <title>Complex archaea that bridge the gap between prokaryotes and eukaryotes.</title>
        <authorList>
            <person name="Spang A."/>
            <person name="Saw J.H."/>
            <person name="Jorgensen S.L."/>
            <person name="Zaremba-Niedzwiedzka K."/>
            <person name="Martijn J."/>
            <person name="Lind A.E."/>
            <person name="van Eijk R."/>
            <person name="Schleper C."/>
            <person name="Guy L."/>
            <person name="Ettema T.J."/>
        </authorList>
    </citation>
    <scope>NUCLEOTIDE SEQUENCE</scope>
</reference>
<dbReference type="CDD" id="cd06661">
    <property type="entry name" value="GGCT_like"/>
    <property type="match status" value="1"/>
</dbReference>
<accession>A0A0F9XEE0</accession>
<dbReference type="EMBL" id="LAZR01000058">
    <property type="protein sequence ID" value="KKN97356.1"/>
    <property type="molecule type" value="Genomic_DNA"/>
</dbReference>
<dbReference type="Gene3D" id="3.10.490.10">
    <property type="entry name" value="Gamma-glutamyl cyclotransferase-like"/>
    <property type="match status" value="1"/>
</dbReference>
<feature type="domain" description="Gamma-glutamylcyclotransferase AIG2-like" evidence="1">
    <location>
        <begin position="22"/>
        <end position="124"/>
    </location>
</feature>
<sequence length="211" mass="23731">MDIHDDHPDLPRLAAEGHIVAYFGYGSLVNRRTLRTRFLGIRRARVEGWRRFWLPRDASAAMALLSVHPSDTQAVEGVVVYDLADHLLSVDEREAGYSRRIVDLARLQIEAPPVAGVPLYIYEAHRGAADASDMQAAILQSYLDAVMQGFHTLYGAAGLRRFVNETHGFETAVLRDRAEPRYPRAVNLDPHEADLFDRLVVDRGARFVDPD</sequence>
<dbReference type="InterPro" id="IPR009288">
    <property type="entry name" value="AIG2-like_dom"/>
</dbReference>
<protein>
    <recommendedName>
        <fullName evidence="1">Gamma-glutamylcyclotransferase AIG2-like domain-containing protein</fullName>
    </recommendedName>
</protein>
<proteinExistence type="predicted"/>
<name>A0A0F9XEE0_9ZZZZ</name>
<comment type="caution">
    <text evidence="2">The sequence shown here is derived from an EMBL/GenBank/DDBJ whole genome shotgun (WGS) entry which is preliminary data.</text>
</comment>